<keyword evidence="8" id="KW-0808">Transferase</keyword>
<comment type="catalytic activity">
    <reaction evidence="16">
        <text>L-seryl-[protein] + ATP = O-phospho-L-seryl-[protein] + ADP + H(+)</text>
        <dbReference type="Rhea" id="RHEA:17989"/>
        <dbReference type="Rhea" id="RHEA-COMP:9863"/>
        <dbReference type="Rhea" id="RHEA-COMP:11604"/>
        <dbReference type="ChEBI" id="CHEBI:15378"/>
        <dbReference type="ChEBI" id="CHEBI:29999"/>
        <dbReference type="ChEBI" id="CHEBI:30616"/>
        <dbReference type="ChEBI" id="CHEBI:83421"/>
        <dbReference type="ChEBI" id="CHEBI:456216"/>
        <dbReference type="EC" id="2.7.11.1"/>
    </reaction>
</comment>
<evidence type="ECO:0000256" key="10">
    <source>
        <dbReference type="ARBA" id="ARBA00022741"/>
    </source>
</evidence>
<dbReference type="EMBL" id="KN727172">
    <property type="protein sequence ID" value="KIH66310.1"/>
    <property type="molecule type" value="Genomic_DNA"/>
</dbReference>
<dbReference type="AlphaFoldDB" id="A0A0C2GXQ1"/>
<dbReference type="InterPro" id="IPR000961">
    <property type="entry name" value="AGC-kinase_C"/>
</dbReference>
<evidence type="ECO:0000256" key="5">
    <source>
        <dbReference type="ARBA" id="ARBA00022490"/>
    </source>
</evidence>
<feature type="region of interest" description="Disordered" evidence="19">
    <location>
        <begin position="649"/>
        <end position="675"/>
    </location>
</feature>
<dbReference type="GO" id="GO:0031032">
    <property type="term" value="P:actomyosin structure organization"/>
    <property type="evidence" value="ECO:0007669"/>
    <property type="project" value="TreeGrafter"/>
</dbReference>
<comment type="similarity">
    <text evidence="3">Belongs to the protein kinase superfamily. AGC Ser/Thr protein kinase family. DMPK subfamily.</text>
</comment>
<dbReference type="InterPro" id="IPR050839">
    <property type="entry name" value="Rho-assoc_Ser/Thr_Kinase"/>
</dbReference>
<keyword evidence="6" id="KW-0723">Serine/threonine-protein kinase</keyword>
<dbReference type="GO" id="GO:0005524">
    <property type="term" value="F:ATP binding"/>
    <property type="evidence" value="ECO:0007669"/>
    <property type="project" value="UniProtKB-UniRule"/>
</dbReference>
<feature type="domain" description="AGC-kinase C-terminal" evidence="21">
    <location>
        <begin position="409"/>
        <end position="473"/>
    </location>
</feature>
<dbReference type="InterPro" id="IPR017441">
    <property type="entry name" value="Protein_kinase_ATP_BS"/>
</dbReference>
<evidence type="ECO:0000256" key="19">
    <source>
        <dbReference type="SAM" id="MobiDB-lite"/>
    </source>
</evidence>
<gene>
    <name evidence="22" type="ORF">ANCDUO_03361</name>
</gene>
<feature type="domain" description="Protein kinase" evidence="20">
    <location>
        <begin position="135"/>
        <end position="408"/>
    </location>
</feature>
<feature type="binding site" evidence="17">
    <location>
        <position position="169"/>
    </location>
    <ligand>
        <name>ATP</name>
        <dbReference type="ChEBI" id="CHEBI:30616"/>
    </ligand>
</feature>
<evidence type="ECO:0000256" key="1">
    <source>
        <dbReference type="ARBA" id="ARBA00001946"/>
    </source>
</evidence>
<dbReference type="PANTHER" id="PTHR22988">
    <property type="entry name" value="MYOTONIC DYSTROPHY S/T KINASE-RELATED"/>
    <property type="match status" value="1"/>
</dbReference>
<dbReference type="GO" id="GO:0046872">
    <property type="term" value="F:metal ion binding"/>
    <property type="evidence" value="ECO:0007669"/>
    <property type="project" value="UniProtKB-KW"/>
</dbReference>
<evidence type="ECO:0000256" key="7">
    <source>
        <dbReference type="ARBA" id="ARBA00022553"/>
    </source>
</evidence>
<feature type="region of interest" description="Disordered" evidence="19">
    <location>
        <begin position="576"/>
        <end position="617"/>
    </location>
</feature>
<dbReference type="InterPro" id="IPR008271">
    <property type="entry name" value="Ser/Thr_kinase_AS"/>
</dbReference>
<evidence type="ECO:0000313" key="22">
    <source>
        <dbReference type="EMBL" id="KIH66310.1"/>
    </source>
</evidence>
<keyword evidence="10 17" id="KW-0547">Nucleotide-binding</keyword>
<dbReference type="GO" id="GO:0004674">
    <property type="term" value="F:protein serine/threonine kinase activity"/>
    <property type="evidence" value="ECO:0007669"/>
    <property type="project" value="UniProtKB-KW"/>
</dbReference>
<evidence type="ECO:0000256" key="11">
    <source>
        <dbReference type="ARBA" id="ARBA00022777"/>
    </source>
</evidence>
<dbReference type="PROSITE" id="PS50011">
    <property type="entry name" value="PROTEIN_KINASE_DOM"/>
    <property type="match status" value="1"/>
</dbReference>
<comment type="cofactor">
    <cofactor evidence="1">
        <name>Mg(2+)</name>
        <dbReference type="ChEBI" id="CHEBI:18420"/>
    </cofactor>
</comment>
<evidence type="ECO:0000256" key="18">
    <source>
        <dbReference type="SAM" id="Coils"/>
    </source>
</evidence>
<dbReference type="PROSITE" id="PS00108">
    <property type="entry name" value="PROTEIN_KINASE_ST"/>
    <property type="match status" value="1"/>
</dbReference>
<dbReference type="GO" id="GO:0005737">
    <property type="term" value="C:cytoplasm"/>
    <property type="evidence" value="ECO:0007669"/>
    <property type="project" value="UniProtKB-SubCell"/>
</dbReference>
<dbReference type="Pfam" id="PF00069">
    <property type="entry name" value="Pkinase"/>
    <property type="match status" value="1"/>
</dbReference>
<reference evidence="22 23" key="1">
    <citation type="submission" date="2013-12" db="EMBL/GenBank/DDBJ databases">
        <title>Draft genome of the parsitic nematode Ancylostoma duodenale.</title>
        <authorList>
            <person name="Mitreva M."/>
        </authorList>
    </citation>
    <scope>NUCLEOTIDE SEQUENCE [LARGE SCALE GENOMIC DNA]</scope>
    <source>
        <strain evidence="22 23">Zhejiang</strain>
    </source>
</reference>
<dbReference type="OrthoDB" id="2156623at2759"/>
<keyword evidence="13" id="KW-0460">Magnesium</keyword>
<feature type="coiled-coil region" evidence="18">
    <location>
        <begin position="469"/>
        <end position="575"/>
    </location>
</feature>
<keyword evidence="7" id="KW-0597">Phosphoprotein</keyword>
<dbReference type="PROSITE" id="PS00107">
    <property type="entry name" value="PROTEIN_KINASE_ATP"/>
    <property type="match status" value="1"/>
</dbReference>
<dbReference type="CDD" id="cd05597">
    <property type="entry name" value="STKc_DMPK_like"/>
    <property type="match status" value="1"/>
</dbReference>
<evidence type="ECO:0000259" key="20">
    <source>
        <dbReference type="PROSITE" id="PS50011"/>
    </source>
</evidence>
<name>A0A0C2GXQ1_9BILA</name>
<dbReference type="Gene3D" id="3.30.200.20">
    <property type="entry name" value="Phosphorylase Kinase, domain 1"/>
    <property type="match status" value="1"/>
</dbReference>
<dbReference type="SUPFAM" id="SSF56112">
    <property type="entry name" value="Protein kinase-like (PK-like)"/>
    <property type="match status" value="1"/>
</dbReference>
<proteinExistence type="inferred from homology"/>
<evidence type="ECO:0000256" key="8">
    <source>
        <dbReference type="ARBA" id="ARBA00022679"/>
    </source>
</evidence>
<evidence type="ECO:0000259" key="21">
    <source>
        <dbReference type="PROSITE" id="PS51285"/>
    </source>
</evidence>
<evidence type="ECO:0000256" key="14">
    <source>
        <dbReference type="ARBA" id="ARBA00023054"/>
    </source>
</evidence>
<comment type="subcellular location">
    <subcellularLocation>
        <location evidence="2">Cytoplasm</location>
    </subcellularLocation>
</comment>
<evidence type="ECO:0000256" key="3">
    <source>
        <dbReference type="ARBA" id="ARBA00005719"/>
    </source>
</evidence>
<keyword evidence="12 17" id="KW-0067">ATP-binding</keyword>
<evidence type="ECO:0000256" key="16">
    <source>
        <dbReference type="ARBA" id="ARBA00048679"/>
    </source>
</evidence>
<evidence type="ECO:0000256" key="2">
    <source>
        <dbReference type="ARBA" id="ARBA00004496"/>
    </source>
</evidence>
<dbReference type="Proteomes" id="UP000054047">
    <property type="component" value="Unassembled WGS sequence"/>
</dbReference>
<evidence type="ECO:0000256" key="4">
    <source>
        <dbReference type="ARBA" id="ARBA00012513"/>
    </source>
</evidence>
<keyword evidence="11 22" id="KW-0418">Kinase</keyword>
<evidence type="ECO:0000256" key="15">
    <source>
        <dbReference type="ARBA" id="ARBA00047899"/>
    </source>
</evidence>
<accession>A0A0C2GXQ1</accession>
<comment type="catalytic activity">
    <reaction evidence="15">
        <text>L-threonyl-[protein] + ATP = O-phospho-L-threonyl-[protein] + ADP + H(+)</text>
        <dbReference type="Rhea" id="RHEA:46608"/>
        <dbReference type="Rhea" id="RHEA-COMP:11060"/>
        <dbReference type="Rhea" id="RHEA-COMP:11605"/>
        <dbReference type="ChEBI" id="CHEBI:15378"/>
        <dbReference type="ChEBI" id="CHEBI:30013"/>
        <dbReference type="ChEBI" id="CHEBI:30616"/>
        <dbReference type="ChEBI" id="CHEBI:61977"/>
        <dbReference type="ChEBI" id="CHEBI:456216"/>
        <dbReference type="EC" id="2.7.11.1"/>
    </reaction>
</comment>
<evidence type="ECO:0000313" key="23">
    <source>
        <dbReference type="Proteomes" id="UP000054047"/>
    </source>
</evidence>
<dbReference type="InterPro" id="IPR011009">
    <property type="entry name" value="Kinase-like_dom_sf"/>
</dbReference>
<dbReference type="Gene3D" id="1.10.510.10">
    <property type="entry name" value="Transferase(Phosphotransferase) domain 1"/>
    <property type="match status" value="1"/>
</dbReference>
<dbReference type="FunFam" id="1.10.510.10:FF:000014">
    <property type="entry name" value="Non-specific serine/threonine protein kinase"/>
    <property type="match status" value="1"/>
</dbReference>
<feature type="compositionally biased region" description="Basic residues" evidence="19">
    <location>
        <begin position="665"/>
        <end position="675"/>
    </location>
</feature>
<dbReference type="EC" id="2.7.11.1" evidence="4"/>
<protein>
    <recommendedName>
        <fullName evidence="4">non-specific serine/threonine protein kinase</fullName>
        <ecNumber evidence="4">2.7.11.1</ecNumber>
    </recommendedName>
</protein>
<dbReference type="FunFam" id="3.30.200.20:FF:000017">
    <property type="entry name" value="Non-specific serine/threonine protein kinase"/>
    <property type="match status" value="1"/>
</dbReference>
<dbReference type="SMART" id="SM00220">
    <property type="entry name" value="S_TKc"/>
    <property type="match status" value="1"/>
</dbReference>
<feature type="compositionally biased region" description="Polar residues" evidence="19">
    <location>
        <begin position="649"/>
        <end position="659"/>
    </location>
</feature>
<evidence type="ECO:0000256" key="12">
    <source>
        <dbReference type="ARBA" id="ARBA00022840"/>
    </source>
</evidence>
<evidence type="ECO:0000256" key="13">
    <source>
        <dbReference type="ARBA" id="ARBA00022842"/>
    </source>
</evidence>
<evidence type="ECO:0000256" key="9">
    <source>
        <dbReference type="ARBA" id="ARBA00022723"/>
    </source>
</evidence>
<evidence type="ECO:0000256" key="6">
    <source>
        <dbReference type="ARBA" id="ARBA00022527"/>
    </source>
</evidence>
<organism evidence="22 23">
    <name type="scientific">Ancylostoma duodenale</name>
    <dbReference type="NCBI Taxonomy" id="51022"/>
    <lineage>
        <taxon>Eukaryota</taxon>
        <taxon>Metazoa</taxon>
        <taxon>Ecdysozoa</taxon>
        <taxon>Nematoda</taxon>
        <taxon>Chromadorea</taxon>
        <taxon>Rhabditida</taxon>
        <taxon>Rhabditina</taxon>
        <taxon>Rhabditomorpha</taxon>
        <taxon>Strongyloidea</taxon>
        <taxon>Ancylostomatidae</taxon>
        <taxon>Ancylostomatinae</taxon>
        <taxon>Ancylostoma</taxon>
    </lineage>
</organism>
<keyword evidence="5" id="KW-0963">Cytoplasm</keyword>
<sequence>MAEVEDSGGVGRLSQLEANYLNGPSKSSTALSFEALLGAFVCEILSSVYTMSAVAVHCGKKNVLPSLLNQTMRISSAKPTECSEAMRNPNEDYLLCNGSTCGEVVFENFYYDGVCDEVKAVVTQAKELRLCRDDFELLKVIGKGAFGEVAVVRMRGVGEGGFSWIYAMKILNKWEMLKRAETACFREERDVLVYGDRRWITNLHFAFQDEKNLYFVMDYYVGGDMLTLLSKFEDRIPETMARFYIAEMVLAIDSIHNLGYVHRDVKPDNVLLDIQGHIRLADFGSCLRLLPDGTVASNVAVGTPDYISPEILRAMEDGKGHYGKECDWWSLGICMYEMLYGNTPFYSERLIDTYGKIMSHQDMLDFPDEDVDWTISEEAKDLIRRLICPREVRLGKGGFADFRDHPFFAGVDWAGIRDSDPPYHPEVSSPTDTSNFDVDICEDDFTPCSLRDCLSRDVSGIDENRTAGAEAYEKRLRDLEIEKQELARKCQEANQLVQSFAGEMRSEEDKNYEQTIAQLKDEIQILKTRLADETASKERAATAKDPAVEDLEKKVRELKEKNRQLILEKTELQRVSDSLKASGDLPDFVPNERERGPALERTLSRGGGAGECAPPDPLAARPSVQHCCQCDSSSDTALTCKKNGRNSSLSRESVVASESQDGRVRKSRRRGRRHRRVEETIEYTQLLAEELWGWAREICQHGMSRFRIFK</sequence>
<dbReference type="InterPro" id="IPR000719">
    <property type="entry name" value="Prot_kinase_dom"/>
</dbReference>
<keyword evidence="23" id="KW-1185">Reference proteome</keyword>
<dbReference type="GO" id="GO:0005856">
    <property type="term" value="C:cytoskeleton"/>
    <property type="evidence" value="ECO:0007669"/>
    <property type="project" value="TreeGrafter"/>
</dbReference>
<evidence type="ECO:0000256" key="17">
    <source>
        <dbReference type="PROSITE-ProRule" id="PRU10141"/>
    </source>
</evidence>
<keyword evidence="14 18" id="KW-0175">Coiled coil</keyword>
<dbReference type="PANTHER" id="PTHR22988:SF66">
    <property type="entry name" value="SERINE_THREONINE-PROTEIN KINASE GENGHIS KHAN"/>
    <property type="match status" value="1"/>
</dbReference>
<dbReference type="PROSITE" id="PS51285">
    <property type="entry name" value="AGC_KINASE_CTER"/>
    <property type="match status" value="1"/>
</dbReference>
<keyword evidence="9" id="KW-0479">Metal-binding</keyword>
<dbReference type="SMART" id="SM00133">
    <property type="entry name" value="S_TK_X"/>
    <property type="match status" value="1"/>
</dbReference>